<protein>
    <submittedName>
        <fullName evidence="5">CPBP family intramembrane metalloprotease</fullName>
    </submittedName>
</protein>
<dbReference type="InterPro" id="IPR003675">
    <property type="entry name" value="Rce1/LyrA-like_dom"/>
</dbReference>
<keyword evidence="2" id="KW-0472">Membrane</keyword>
<sequence>MRACRRSRTRASRARARAAATRGRQRRRRCVGAARGPRGGTCLHLPRRRPRVESELRLYDVAVTPGREYAVVVGAIVVTGLALAVLPLTASTAVAVAATLGFLLLAHRQRLSPGDLGLGRDRLRAGAWWAAAAVGAFAAVYAVAYTLPATRDLLVDERTPGSPADLAVRVLVVIPLHTVLLEELVFRGVVQGMVRRDRGVRTATVVSSLLFGLWHLGSASSALDGNRSVAGAVGDSLVVTVLGMVAIVVGTALAGAALAYARERSGSLLAPIGLHWAANAVGTIATYAATR</sequence>
<accession>A0A5C4MQN3</accession>
<dbReference type="EMBL" id="VDFR01000057">
    <property type="protein sequence ID" value="TNC46378.1"/>
    <property type="molecule type" value="Genomic_DNA"/>
</dbReference>
<evidence type="ECO:0000313" key="4">
    <source>
        <dbReference type="EMBL" id="TNC46205.1"/>
    </source>
</evidence>
<evidence type="ECO:0000256" key="1">
    <source>
        <dbReference type="SAM" id="MobiDB-lite"/>
    </source>
</evidence>
<organism evidence="5 6">
    <name type="scientific">Mumia zhuanghuii</name>
    <dbReference type="NCBI Taxonomy" id="2585211"/>
    <lineage>
        <taxon>Bacteria</taxon>
        <taxon>Bacillati</taxon>
        <taxon>Actinomycetota</taxon>
        <taxon>Actinomycetes</taxon>
        <taxon>Propionibacteriales</taxon>
        <taxon>Nocardioidaceae</taxon>
        <taxon>Mumia</taxon>
    </lineage>
</organism>
<keyword evidence="2" id="KW-1133">Transmembrane helix</keyword>
<gene>
    <name evidence="5" type="ORF">FHE65_13195</name>
    <name evidence="4" type="ORF">FHE65_13440</name>
</gene>
<dbReference type="GO" id="GO:0004175">
    <property type="term" value="F:endopeptidase activity"/>
    <property type="evidence" value="ECO:0007669"/>
    <property type="project" value="UniProtKB-ARBA"/>
</dbReference>
<feature type="transmembrane region" description="Helical" evidence="2">
    <location>
        <begin position="237"/>
        <end position="261"/>
    </location>
</feature>
<name>A0A5C4MQN3_9ACTN</name>
<feature type="transmembrane region" description="Helical" evidence="2">
    <location>
        <begin position="268"/>
        <end position="289"/>
    </location>
</feature>
<dbReference type="Pfam" id="PF02517">
    <property type="entry name" value="Rce1-like"/>
    <property type="match status" value="1"/>
</dbReference>
<dbReference type="GO" id="GO:0008237">
    <property type="term" value="F:metallopeptidase activity"/>
    <property type="evidence" value="ECO:0007669"/>
    <property type="project" value="UniProtKB-KW"/>
</dbReference>
<feature type="compositionally biased region" description="Basic residues" evidence="1">
    <location>
        <begin position="1"/>
        <end position="16"/>
    </location>
</feature>
<dbReference type="GO" id="GO:0006508">
    <property type="term" value="P:proteolysis"/>
    <property type="evidence" value="ECO:0007669"/>
    <property type="project" value="UniProtKB-KW"/>
</dbReference>
<dbReference type="Proteomes" id="UP000306740">
    <property type="component" value="Unassembled WGS sequence"/>
</dbReference>
<evidence type="ECO:0000256" key="2">
    <source>
        <dbReference type="SAM" id="Phobius"/>
    </source>
</evidence>
<feature type="transmembrane region" description="Helical" evidence="2">
    <location>
        <begin position="198"/>
        <end position="217"/>
    </location>
</feature>
<dbReference type="GO" id="GO:0005576">
    <property type="term" value="C:extracellular region"/>
    <property type="evidence" value="ECO:0007669"/>
    <property type="project" value="InterPro"/>
</dbReference>
<reference evidence="5 6" key="1">
    <citation type="submission" date="2019-05" db="EMBL/GenBank/DDBJ databases">
        <title>Mumia sp. nov., isolated from the intestinal contents of plateau pika (Ochotona curzoniae) in the Qinghai-Tibet plateau of China.</title>
        <authorList>
            <person name="Tian Z."/>
        </authorList>
    </citation>
    <scope>NUCLEOTIDE SEQUENCE [LARGE SCALE GENOMIC DNA]</scope>
    <source>
        <strain evidence="6">527</strain>
        <strain evidence="5">Z527</strain>
    </source>
</reference>
<proteinExistence type="predicted"/>
<feature type="transmembrane region" description="Helical" evidence="2">
    <location>
        <begin position="127"/>
        <end position="146"/>
    </location>
</feature>
<feature type="domain" description="CAAX prenyl protease 2/Lysostaphin resistance protein A-like" evidence="3">
    <location>
        <begin position="169"/>
        <end position="281"/>
    </location>
</feature>
<dbReference type="GO" id="GO:0080120">
    <property type="term" value="P:CAAX-box protein maturation"/>
    <property type="evidence" value="ECO:0007669"/>
    <property type="project" value="UniProtKB-ARBA"/>
</dbReference>
<dbReference type="OrthoDB" id="3291654at2"/>
<dbReference type="AlphaFoldDB" id="A0A5C4MQN3"/>
<feature type="transmembrane region" description="Helical" evidence="2">
    <location>
        <begin position="84"/>
        <end position="106"/>
    </location>
</feature>
<evidence type="ECO:0000313" key="5">
    <source>
        <dbReference type="EMBL" id="TNC46378.1"/>
    </source>
</evidence>
<comment type="caution">
    <text evidence="5">The sequence shown here is derived from an EMBL/GenBank/DDBJ whole genome shotgun (WGS) entry which is preliminary data.</text>
</comment>
<keyword evidence="2" id="KW-0812">Transmembrane</keyword>
<keyword evidence="5" id="KW-0378">Hydrolase</keyword>
<evidence type="ECO:0000313" key="6">
    <source>
        <dbReference type="Proteomes" id="UP000306740"/>
    </source>
</evidence>
<feature type="region of interest" description="Disordered" evidence="1">
    <location>
        <begin position="1"/>
        <end position="28"/>
    </location>
</feature>
<dbReference type="EMBL" id="VDFR01000059">
    <property type="protein sequence ID" value="TNC46205.1"/>
    <property type="molecule type" value="Genomic_DNA"/>
</dbReference>
<dbReference type="PRINTS" id="PR01747">
    <property type="entry name" value="DENSEGRNULE7"/>
</dbReference>
<dbReference type="InterPro" id="IPR008120">
    <property type="entry name" value="Dense_granule_Gra7_protein"/>
</dbReference>
<keyword evidence="5" id="KW-0645">Protease</keyword>
<evidence type="ECO:0000259" key="3">
    <source>
        <dbReference type="Pfam" id="PF02517"/>
    </source>
</evidence>
<keyword evidence="5" id="KW-0482">Metalloprotease</keyword>